<dbReference type="InterPro" id="IPR054438">
    <property type="entry name" value="Struct_cement_gp24/gp6"/>
</dbReference>
<evidence type="ECO:0008006" key="3">
    <source>
        <dbReference type="Google" id="ProtNLM"/>
    </source>
</evidence>
<evidence type="ECO:0000313" key="1">
    <source>
        <dbReference type="EMBL" id="RVT93703.1"/>
    </source>
</evidence>
<dbReference type="OrthoDB" id="7570830at2"/>
<keyword evidence="2" id="KW-1185">Reference proteome</keyword>
<protein>
    <recommendedName>
        <fullName evidence="3">DUF2190 family protein</fullName>
    </recommendedName>
</protein>
<dbReference type="Pfam" id="PF22758">
    <property type="entry name" value="Phage_cement"/>
    <property type="match status" value="1"/>
</dbReference>
<proteinExistence type="predicted"/>
<dbReference type="AlphaFoldDB" id="A0A437M7W2"/>
<comment type="caution">
    <text evidence="1">The sequence shown here is derived from an EMBL/GenBank/DDBJ whole genome shotgun (WGS) entry which is preliminary data.</text>
</comment>
<name>A0A437M7W2_9SPHN</name>
<evidence type="ECO:0000313" key="2">
    <source>
        <dbReference type="Proteomes" id="UP000282971"/>
    </source>
</evidence>
<sequence>MAITIQNSYATDYTPGFPGMLADGNTTARPSGTVEDAAGIAFGKACFSGTNPRGITGTPGTKFKGIAIADAGVVPPIGGVADVYPQYANISLCDMGDIWVLAGANVAKDAAVYVTSAGAFTSSSSGNTAIPATFMEAVSSGAPVKLRVVQQ</sequence>
<dbReference type="Proteomes" id="UP000282971">
    <property type="component" value="Unassembled WGS sequence"/>
</dbReference>
<gene>
    <name evidence="1" type="ORF">EOD43_07505</name>
</gene>
<organism evidence="1 2">
    <name type="scientific">Sphingomonas crocodyli</name>
    <dbReference type="NCBI Taxonomy" id="1979270"/>
    <lineage>
        <taxon>Bacteria</taxon>
        <taxon>Pseudomonadati</taxon>
        <taxon>Pseudomonadota</taxon>
        <taxon>Alphaproteobacteria</taxon>
        <taxon>Sphingomonadales</taxon>
        <taxon>Sphingomonadaceae</taxon>
        <taxon>Sphingomonas</taxon>
    </lineage>
</organism>
<accession>A0A437M7W2</accession>
<reference evidence="1 2" key="1">
    <citation type="submission" date="2019-01" db="EMBL/GenBank/DDBJ databases">
        <authorList>
            <person name="Chen W.-M."/>
        </authorList>
    </citation>
    <scope>NUCLEOTIDE SEQUENCE [LARGE SCALE GENOMIC DNA]</scope>
    <source>
        <strain evidence="1 2">CCP-7</strain>
    </source>
</reference>
<dbReference type="EMBL" id="SACN01000001">
    <property type="protein sequence ID" value="RVT93703.1"/>
    <property type="molecule type" value="Genomic_DNA"/>
</dbReference>
<dbReference type="RefSeq" id="WP_127742580.1">
    <property type="nucleotide sequence ID" value="NZ_SACN01000001.1"/>
</dbReference>